<dbReference type="EMBL" id="CP063982">
    <property type="protein sequence ID" value="UOD51612.1"/>
    <property type="molecule type" value="Genomic_DNA"/>
</dbReference>
<evidence type="ECO:0000256" key="1">
    <source>
        <dbReference type="ARBA" id="ARBA00022448"/>
    </source>
</evidence>
<keyword evidence="9" id="KW-1185">Reference proteome</keyword>
<evidence type="ECO:0000313" key="8">
    <source>
        <dbReference type="EMBL" id="UOD51612.1"/>
    </source>
</evidence>
<dbReference type="InterPro" id="IPR036909">
    <property type="entry name" value="Cyt_c-like_dom_sf"/>
</dbReference>
<gene>
    <name evidence="8" type="ORF">DHf2319_07500</name>
</gene>
<keyword evidence="2 6" id="KW-0349">Heme</keyword>
<evidence type="ECO:0000256" key="4">
    <source>
        <dbReference type="ARBA" id="ARBA00022982"/>
    </source>
</evidence>
<dbReference type="PRINTS" id="PR00605">
    <property type="entry name" value="CYTCHROMECIC"/>
</dbReference>
<sequence>MRYFVPVLVALLPMAIGYGVWHFMSDSRIATDAWISPDDGQARLEGKRLYDAYCASCHGVHLQGEPKWRDRMANGRLPAPPHDVSGHTWHHSDAQLIEMIKIGFMGGVNAPRGYQSDMPAFGSILSDEQIRLILAYIKSSWPEQALAAQKEISLNRE</sequence>
<dbReference type="Pfam" id="PF00034">
    <property type="entry name" value="Cytochrom_C"/>
    <property type="match status" value="1"/>
</dbReference>
<keyword evidence="3 6" id="KW-0479">Metal-binding</keyword>
<evidence type="ECO:0000256" key="3">
    <source>
        <dbReference type="ARBA" id="ARBA00022723"/>
    </source>
</evidence>
<evidence type="ECO:0000256" key="5">
    <source>
        <dbReference type="ARBA" id="ARBA00023004"/>
    </source>
</evidence>
<reference evidence="8 9" key="1">
    <citation type="submission" date="2020-11" db="EMBL/GenBank/DDBJ databases">
        <title>Algicoccus daihaiensis sp.nov., isolated from Daihai Lake in Inner Mongolia.</title>
        <authorList>
            <person name="Kai J."/>
        </authorList>
    </citation>
    <scope>NUCLEOTIDE SEQUENCE [LARGE SCALE GENOMIC DNA]</scope>
    <source>
        <strain evidence="9">f23</strain>
    </source>
</reference>
<dbReference type="PROSITE" id="PS51007">
    <property type="entry name" value="CYTC"/>
    <property type="match status" value="1"/>
</dbReference>
<dbReference type="InterPro" id="IPR009056">
    <property type="entry name" value="Cyt_c-like_dom"/>
</dbReference>
<accession>A0ABY4AMV8</accession>
<dbReference type="PANTHER" id="PTHR35008:SF4">
    <property type="entry name" value="BLL4482 PROTEIN"/>
    <property type="match status" value="1"/>
</dbReference>
<dbReference type="Proteomes" id="UP000831607">
    <property type="component" value="Chromosome"/>
</dbReference>
<dbReference type="SUPFAM" id="SSF46626">
    <property type="entry name" value="Cytochrome c"/>
    <property type="match status" value="1"/>
</dbReference>
<keyword evidence="1" id="KW-0813">Transport</keyword>
<dbReference type="PANTHER" id="PTHR35008">
    <property type="entry name" value="BLL4482 PROTEIN-RELATED"/>
    <property type="match status" value="1"/>
</dbReference>
<dbReference type="InterPro" id="IPR008168">
    <property type="entry name" value="Cyt_C_IC"/>
</dbReference>
<keyword evidence="4" id="KW-0249">Electron transport</keyword>
<protein>
    <submittedName>
        <fullName evidence="8">Cytochrome c</fullName>
    </submittedName>
</protein>
<dbReference type="Gene3D" id="1.10.760.10">
    <property type="entry name" value="Cytochrome c-like domain"/>
    <property type="match status" value="1"/>
</dbReference>
<evidence type="ECO:0000313" key="9">
    <source>
        <dbReference type="Proteomes" id="UP000831607"/>
    </source>
</evidence>
<evidence type="ECO:0000256" key="2">
    <source>
        <dbReference type="ARBA" id="ARBA00022617"/>
    </source>
</evidence>
<name>A0ABY4AMV8_9BURK</name>
<keyword evidence="5 6" id="KW-0408">Iron</keyword>
<evidence type="ECO:0000256" key="6">
    <source>
        <dbReference type="PROSITE-ProRule" id="PRU00433"/>
    </source>
</evidence>
<evidence type="ECO:0000259" key="7">
    <source>
        <dbReference type="PROSITE" id="PS51007"/>
    </source>
</evidence>
<feature type="domain" description="Cytochrome c" evidence="7">
    <location>
        <begin position="41"/>
        <end position="141"/>
    </location>
</feature>
<dbReference type="InterPro" id="IPR051459">
    <property type="entry name" value="Cytochrome_c-type_DH"/>
</dbReference>
<organism evidence="8 9">
    <name type="scientific">Orrella daihaiensis</name>
    <dbReference type="NCBI Taxonomy" id="2782176"/>
    <lineage>
        <taxon>Bacteria</taxon>
        <taxon>Pseudomonadati</taxon>
        <taxon>Pseudomonadota</taxon>
        <taxon>Betaproteobacteria</taxon>
        <taxon>Burkholderiales</taxon>
        <taxon>Alcaligenaceae</taxon>
        <taxon>Orrella</taxon>
    </lineage>
</organism>
<dbReference type="RefSeq" id="WP_243477499.1">
    <property type="nucleotide sequence ID" value="NZ_CP063982.1"/>
</dbReference>
<proteinExistence type="predicted"/>